<organism evidence="2 3">
    <name type="scientific">Phytophthora lilii</name>
    <dbReference type="NCBI Taxonomy" id="2077276"/>
    <lineage>
        <taxon>Eukaryota</taxon>
        <taxon>Sar</taxon>
        <taxon>Stramenopiles</taxon>
        <taxon>Oomycota</taxon>
        <taxon>Peronosporomycetes</taxon>
        <taxon>Peronosporales</taxon>
        <taxon>Peronosporaceae</taxon>
        <taxon>Phytophthora</taxon>
    </lineage>
</organism>
<dbReference type="EMBL" id="BSXW01000876">
    <property type="protein sequence ID" value="GMF31049.1"/>
    <property type="molecule type" value="Genomic_DNA"/>
</dbReference>
<feature type="region of interest" description="Disordered" evidence="1">
    <location>
        <begin position="83"/>
        <end position="104"/>
    </location>
</feature>
<dbReference type="AlphaFoldDB" id="A0A9W6UEV7"/>
<evidence type="ECO:0000256" key="1">
    <source>
        <dbReference type="SAM" id="MobiDB-lite"/>
    </source>
</evidence>
<name>A0A9W6UEV7_9STRA</name>
<sequence length="180" mass="19580">MAIVPRPLFSQHVPLPPSWAVHEYALHPSVASQISTAPTGARGTRVANVFANVVVAALKNTLVCRFLVGAWSFESNTKTEVRLRSPGSHGQAVPEPQPLNGKATDTRQLASCTTGNRFLRLGFAGFEVLTQVIVNEHLVDHRRTPNDEQQTCTLKVAVAMKGSRTFHYVVNPAHEYDSGG</sequence>
<comment type="caution">
    <text evidence="2">The sequence shown here is derived from an EMBL/GenBank/DDBJ whole genome shotgun (WGS) entry which is preliminary data.</text>
</comment>
<dbReference type="Proteomes" id="UP001165083">
    <property type="component" value="Unassembled WGS sequence"/>
</dbReference>
<protein>
    <submittedName>
        <fullName evidence="2">Unnamed protein product</fullName>
    </submittedName>
</protein>
<gene>
    <name evidence="2" type="ORF">Plil01_001328400</name>
</gene>
<keyword evidence="3" id="KW-1185">Reference proteome</keyword>
<evidence type="ECO:0000313" key="3">
    <source>
        <dbReference type="Proteomes" id="UP001165083"/>
    </source>
</evidence>
<reference evidence="2" key="1">
    <citation type="submission" date="2023-04" db="EMBL/GenBank/DDBJ databases">
        <title>Phytophthora lilii NBRC 32176.</title>
        <authorList>
            <person name="Ichikawa N."/>
            <person name="Sato H."/>
            <person name="Tonouchi N."/>
        </authorList>
    </citation>
    <scope>NUCLEOTIDE SEQUENCE</scope>
    <source>
        <strain evidence="2">NBRC 32176</strain>
    </source>
</reference>
<proteinExistence type="predicted"/>
<evidence type="ECO:0000313" key="2">
    <source>
        <dbReference type="EMBL" id="GMF31049.1"/>
    </source>
</evidence>
<accession>A0A9W6UEV7</accession>